<dbReference type="EMBL" id="BAFC01000006">
    <property type="protein sequence ID" value="GAB37327.1"/>
    <property type="molecule type" value="Genomic_DNA"/>
</dbReference>
<sequence length="289" mass="31750">MHSVTRHELGRSIDELRELATESDDALVSHFEDISLYPESTMPTAALAATSAAALHFGSDPSGSRAETRVAARRAEQIYLGMYQLAALPPGQPFVLEMDSAGLASHGTGHNPRAVNAQTWLDAYWWARATRNGTARETLDAVDPALLTQGSRNDRALLGLVEALQARDRKDPEWAETLKSAVSQVNSPTVSTKEEARLLQLDLFGVLGTIGNEPDDQANFTEQLTDALTDHRTYWSANEARSDTPRGFFSLPLFGLCAMAFDEGMTIDVESDYLPVELIQNPPWMFELD</sequence>
<dbReference type="InterPro" id="IPR029074">
    <property type="entry name" value="Imm49"/>
</dbReference>
<dbReference type="eggNOG" id="ENOG5031UNZ">
    <property type="taxonomic scope" value="Bacteria"/>
</dbReference>
<gene>
    <name evidence="1" type="ORF">GOSPT_006_00170</name>
</gene>
<organism evidence="1 2">
    <name type="scientific">Gordonia sputi NBRC 100414</name>
    <dbReference type="NCBI Taxonomy" id="1089453"/>
    <lineage>
        <taxon>Bacteria</taxon>
        <taxon>Bacillati</taxon>
        <taxon>Actinomycetota</taxon>
        <taxon>Actinomycetes</taxon>
        <taxon>Mycobacteriales</taxon>
        <taxon>Gordoniaceae</taxon>
        <taxon>Gordonia</taxon>
    </lineage>
</organism>
<keyword evidence="2" id="KW-1185">Reference proteome</keyword>
<proteinExistence type="predicted"/>
<accession>H5TV19</accession>
<protein>
    <submittedName>
        <fullName evidence="1">Uncharacterized protein</fullName>
    </submittedName>
</protein>
<dbReference type="Proteomes" id="UP000005845">
    <property type="component" value="Unassembled WGS sequence"/>
</dbReference>
<evidence type="ECO:0000313" key="2">
    <source>
        <dbReference type="Proteomes" id="UP000005845"/>
    </source>
</evidence>
<dbReference type="RefSeq" id="WP_005201926.1">
    <property type="nucleotide sequence ID" value="NZ_BAFC01000006.1"/>
</dbReference>
<dbReference type="AlphaFoldDB" id="H5TV19"/>
<name>H5TV19_9ACTN</name>
<evidence type="ECO:0000313" key="1">
    <source>
        <dbReference type="EMBL" id="GAB37327.1"/>
    </source>
</evidence>
<comment type="caution">
    <text evidence="1">The sequence shown here is derived from an EMBL/GenBank/DDBJ whole genome shotgun (WGS) entry which is preliminary data.</text>
</comment>
<dbReference type="Pfam" id="PF15575">
    <property type="entry name" value="Imm49"/>
    <property type="match status" value="1"/>
</dbReference>
<reference evidence="1 2" key="1">
    <citation type="submission" date="2012-02" db="EMBL/GenBank/DDBJ databases">
        <title>Whole genome shotgun sequence of Gordonia sputi NBRC 100414.</title>
        <authorList>
            <person name="Yoshida I."/>
            <person name="Hosoyama A."/>
            <person name="Tsuchikane K."/>
            <person name="Katsumata H."/>
            <person name="Yamazaki S."/>
            <person name="Fujita N."/>
        </authorList>
    </citation>
    <scope>NUCLEOTIDE SEQUENCE [LARGE SCALE GENOMIC DNA]</scope>
    <source>
        <strain evidence="1 2">NBRC 100414</strain>
    </source>
</reference>